<evidence type="ECO:0000256" key="8">
    <source>
        <dbReference type="ARBA" id="ARBA00048679"/>
    </source>
</evidence>
<gene>
    <name evidence="11" type="ORF">H8S33_11050</name>
</gene>
<keyword evidence="9" id="KW-1133">Transmembrane helix</keyword>
<dbReference type="Proteomes" id="UP000637359">
    <property type="component" value="Unassembled WGS sequence"/>
</dbReference>
<evidence type="ECO:0000256" key="1">
    <source>
        <dbReference type="ARBA" id="ARBA00012513"/>
    </source>
</evidence>
<evidence type="ECO:0000256" key="4">
    <source>
        <dbReference type="ARBA" id="ARBA00022741"/>
    </source>
</evidence>
<evidence type="ECO:0000256" key="7">
    <source>
        <dbReference type="ARBA" id="ARBA00047899"/>
    </source>
</evidence>
<dbReference type="GO" id="GO:0004674">
    <property type="term" value="F:protein serine/threonine kinase activity"/>
    <property type="evidence" value="ECO:0007669"/>
    <property type="project" value="UniProtKB-KW"/>
</dbReference>
<evidence type="ECO:0000313" key="12">
    <source>
        <dbReference type="Proteomes" id="UP000637359"/>
    </source>
</evidence>
<evidence type="ECO:0000259" key="10">
    <source>
        <dbReference type="PROSITE" id="PS50011"/>
    </source>
</evidence>
<dbReference type="PANTHER" id="PTHR24363">
    <property type="entry name" value="SERINE/THREONINE PROTEIN KINASE"/>
    <property type="match status" value="1"/>
</dbReference>
<name>A0A923RKL4_9BACI</name>
<dbReference type="InterPro" id="IPR011009">
    <property type="entry name" value="Kinase-like_dom_sf"/>
</dbReference>
<keyword evidence="5 11" id="KW-0418">Kinase</keyword>
<dbReference type="GO" id="GO:0005524">
    <property type="term" value="F:ATP binding"/>
    <property type="evidence" value="ECO:0007669"/>
    <property type="project" value="UniProtKB-KW"/>
</dbReference>
<accession>A0A923RKL4</accession>
<feature type="transmembrane region" description="Helical" evidence="9">
    <location>
        <begin position="274"/>
        <end position="295"/>
    </location>
</feature>
<dbReference type="AlphaFoldDB" id="A0A923RKL4"/>
<evidence type="ECO:0000256" key="3">
    <source>
        <dbReference type="ARBA" id="ARBA00022679"/>
    </source>
</evidence>
<evidence type="ECO:0000313" key="11">
    <source>
        <dbReference type="EMBL" id="MBC5637342.1"/>
    </source>
</evidence>
<keyword evidence="3" id="KW-0808">Transferase</keyword>
<evidence type="ECO:0000256" key="6">
    <source>
        <dbReference type="ARBA" id="ARBA00022840"/>
    </source>
</evidence>
<dbReference type="Gene3D" id="3.30.200.20">
    <property type="entry name" value="Phosphorylase Kinase, domain 1"/>
    <property type="match status" value="1"/>
</dbReference>
<evidence type="ECO:0000256" key="5">
    <source>
        <dbReference type="ARBA" id="ARBA00022777"/>
    </source>
</evidence>
<dbReference type="InterPro" id="IPR008271">
    <property type="entry name" value="Ser/Thr_kinase_AS"/>
</dbReference>
<keyword evidence="6" id="KW-0067">ATP-binding</keyword>
<comment type="caution">
    <text evidence="11">The sequence shown here is derived from an EMBL/GenBank/DDBJ whole genome shotgun (WGS) entry which is preliminary data.</text>
</comment>
<dbReference type="PROSITE" id="PS50011">
    <property type="entry name" value="PROTEIN_KINASE_DOM"/>
    <property type="match status" value="1"/>
</dbReference>
<comment type="catalytic activity">
    <reaction evidence="8">
        <text>L-seryl-[protein] + ATP = O-phospho-L-seryl-[protein] + ADP + H(+)</text>
        <dbReference type="Rhea" id="RHEA:17989"/>
        <dbReference type="Rhea" id="RHEA-COMP:9863"/>
        <dbReference type="Rhea" id="RHEA-COMP:11604"/>
        <dbReference type="ChEBI" id="CHEBI:15378"/>
        <dbReference type="ChEBI" id="CHEBI:29999"/>
        <dbReference type="ChEBI" id="CHEBI:30616"/>
        <dbReference type="ChEBI" id="CHEBI:83421"/>
        <dbReference type="ChEBI" id="CHEBI:456216"/>
        <dbReference type="EC" id="2.7.11.1"/>
    </reaction>
</comment>
<evidence type="ECO:0000256" key="9">
    <source>
        <dbReference type="SAM" id="Phobius"/>
    </source>
</evidence>
<evidence type="ECO:0000256" key="2">
    <source>
        <dbReference type="ARBA" id="ARBA00022527"/>
    </source>
</evidence>
<proteinExistence type="predicted"/>
<feature type="domain" description="Protein kinase" evidence="10">
    <location>
        <begin position="18"/>
        <end position="264"/>
    </location>
</feature>
<protein>
    <recommendedName>
        <fullName evidence="1">non-specific serine/threonine protein kinase</fullName>
        <ecNumber evidence="1">2.7.11.1</ecNumber>
    </recommendedName>
</protein>
<keyword evidence="9" id="KW-0472">Membrane</keyword>
<dbReference type="PANTHER" id="PTHR24363:SF0">
    <property type="entry name" value="SERINE_THREONINE KINASE LIKE DOMAIN CONTAINING 1"/>
    <property type="match status" value="1"/>
</dbReference>
<dbReference type="SUPFAM" id="SSF56112">
    <property type="entry name" value="Protein kinase-like (PK-like)"/>
    <property type="match status" value="1"/>
</dbReference>
<dbReference type="PROSITE" id="PS00108">
    <property type="entry name" value="PROTEIN_KINASE_ST"/>
    <property type="match status" value="1"/>
</dbReference>
<dbReference type="Gene3D" id="1.10.510.10">
    <property type="entry name" value="Transferase(Phosphotransferase) domain 1"/>
    <property type="match status" value="1"/>
</dbReference>
<comment type="catalytic activity">
    <reaction evidence="7">
        <text>L-threonyl-[protein] + ATP = O-phospho-L-threonyl-[protein] + ADP + H(+)</text>
        <dbReference type="Rhea" id="RHEA:46608"/>
        <dbReference type="Rhea" id="RHEA-COMP:11060"/>
        <dbReference type="Rhea" id="RHEA-COMP:11605"/>
        <dbReference type="ChEBI" id="CHEBI:15378"/>
        <dbReference type="ChEBI" id="CHEBI:30013"/>
        <dbReference type="ChEBI" id="CHEBI:30616"/>
        <dbReference type="ChEBI" id="CHEBI:61977"/>
        <dbReference type="ChEBI" id="CHEBI:456216"/>
        <dbReference type="EC" id="2.7.11.1"/>
    </reaction>
</comment>
<dbReference type="Pfam" id="PF00069">
    <property type="entry name" value="Pkinase"/>
    <property type="match status" value="1"/>
</dbReference>
<dbReference type="CDD" id="cd14014">
    <property type="entry name" value="STKc_PknB_like"/>
    <property type="match status" value="1"/>
</dbReference>
<sequence>MSKHGIKINNEQILQDKYRVVTHIASGGMSEVYLVEDIHDSQQQWAMKIVNKESKLSKKIVDETKILSELDHPNIPKMIDFFTSEKYIFLVIEYAEGTVLSEFLLEKQFDLPINKVIEIGIQISDILHYLHTRSIPIIYRDIKPGNIILSNNGSIKLIDFGISRKYQDDKMKDTLKIGTVGFAAPEQFEQKQSDFRTDLFSLGALLYFILSKGKYVYVAQKPISYFVDDIPRKLEKCINQLVELKPEKRIQNAQEVKVLLTSSLEEKQVKKSRFARNMVVIALFIVIFITVFFVLK</sequence>
<dbReference type="InterPro" id="IPR000719">
    <property type="entry name" value="Prot_kinase_dom"/>
</dbReference>
<dbReference type="SMART" id="SM00220">
    <property type="entry name" value="S_TKc"/>
    <property type="match status" value="1"/>
</dbReference>
<dbReference type="EC" id="2.7.11.1" evidence="1"/>
<dbReference type="EMBL" id="JACOOL010000007">
    <property type="protein sequence ID" value="MBC5637342.1"/>
    <property type="molecule type" value="Genomic_DNA"/>
</dbReference>
<keyword evidence="12" id="KW-1185">Reference proteome</keyword>
<organism evidence="11 12">
    <name type="scientific">Ornithinibacillus hominis</name>
    <dbReference type="NCBI Taxonomy" id="2763055"/>
    <lineage>
        <taxon>Bacteria</taxon>
        <taxon>Bacillati</taxon>
        <taxon>Bacillota</taxon>
        <taxon>Bacilli</taxon>
        <taxon>Bacillales</taxon>
        <taxon>Bacillaceae</taxon>
        <taxon>Ornithinibacillus</taxon>
    </lineage>
</organism>
<dbReference type="RefSeq" id="WP_186870052.1">
    <property type="nucleotide sequence ID" value="NZ_JACOOL010000007.1"/>
</dbReference>
<keyword evidence="9" id="KW-0812">Transmembrane</keyword>
<reference evidence="11" key="1">
    <citation type="submission" date="2020-08" db="EMBL/GenBank/DDBJ databases">
        <title>Genome public.</title>
        <authorList>
            <person name="Liu C."/>
            <person name="Sun Q."/>
        </authorList>
    </citation>
    <scope>NUCLEOTIDE SEQUENCE</scope>
    <source>
        <strain evidence="11">BX22</strain>
    </source>
</reference>
<keyword evidence="4" id="KW-0547">Nucleotide-binding</keyword>
<keyword evidence="2 11" id="KW-0723">Serine/threonine-protein kinase</keyword>